<dbReference type="PANTHER" id="PTHR33327">
    <property type="entry name" value="ENDONUCLEASE"/>
    <property type="match status" value="1"/>
</dbReference>
<evidence type="ECO:0000313" key="2">
    <source>
        <dbReference type="EMBL" id="RLU20852.1"/>
    </source>
</evidence>
<evidence type="ECO:0000313" key="3">
    <source>
        <dbReference type="Proteomes" id="UP000279307"/>
    </source>
</evidence>
<reference evidence="2 3" key="1">
    <citation type="journal article" date="2018" name="Genome Res.">
        <title>The genomic architecture and molecular evolution of ant odorant receptors.</title>
        <authorList>
            <person name="McKenzie S.K."/>
            <person name="Kronauer D.J.C."/>
        </authorList>
    </citation>
    <scope>NUCLEOTIDE SEQUENCE [LARGE SCALE GENOMIC DNA]</scope>
    <source>
        <strain evidence="2">Clonal line C1</strain>
    </source>
</reference>
<name>A0A3L8DL08_OOCBI</name>
<proteinExistence type="predicted"/>
<dbReference type="AlphaFoldDB" id="A0A3L8DL08"/>
<evidence type="ECO:0000256" key="1">
    <source>
        <dbReference type="SAM" id="MobiDB-lite"/>
    </source>
</evidence>
<protein>
    <recommendedName>
        <fullName evidence="4">Peptidase A2 domain-containing protein</fullName>
    </recommendedName>
</protein>
<evidence type="ECO:0008006" key="4">
    <source>
        <dbReference type="Google" id="ProtNLM"/>
    </source>
</evidence>
<dbReference type="EMBL" id="QOIP01000007">
    <property type="protein sequence ID" value="RLU20852.1"/>
    <property type="molecule type" value="Genomic_DNA"/>
</dbReference>
<accession>A0A3L8DL08</accession>
<dbReference type="PANTHER" id="PTHR33327:SF3">
    <property type="entry name" value="RNA-DIRECTED DNA POLYMERASE"/>
    <property type="match status" value="1"/>
</dbReference>
<comment type="caution">
    <text evidence="2">The sequence shown here is derived from an EMBL/GenBank/DDBJ whole genome shotgun (WGS) entry which is preliminary data.</text>
</comment>
<dbReference type="Proteomes" id="UP000279307">
    <property type="component" value="Chromosome 7"/>
</dbReference>
<sequence length="285" mass="32578">MVCAGRGGFCDQPHRKRRFEISLHNRPFGFECFTAGSGHYHKPAWRRKVRSFEGAASDSTWRDQHYADRRLLGSHELSDEKPSVFLQKLRNLAAGQVTDEILRTIFMEQLPENVRAILAISEVSDLGRLVAQADKVMEVAKPSQALQTVQAVNTTTGNESEIAELRKQIELLGKQIRERRRSRCRGKGDFRQRRSQSKTQKEEEHCYHRKVGDKAYKCDPPCAWDTGADISAIPRSMVRGKCNPTDLELFAANNTKIRTYGSKTRILNLGLRRSFTWDFLVADIR</sequence>
<feature type="region of interest" description="Disordered" evidence="1">
    <location>
        <begin position="182"/>
        <end position="201"/>
    </location>
</feature>
<gene>
    <name evidence="2" type="ORF">DMN91_007466</name>
</gene>
<organism evidence="2 3">
    <name type="scientific">Ooceraea biroi</name>
    <name type="common">Clonal raider ant</name>
    <name type="synonym">Cerapachys biroi</name>
    <dbReference type="NCBI Taxonomy" id="2015173"/>
    <lineage>
        <taxon>Eukaryota</taxon>
        <taxon>Metazoa</taxon>
        <taxon>Ecdysozoa</taxon>
        <taxon>Arthropoda</taxon>
        <taxon>Hexapoda</taxon>
        <taxon>Insecta</taxon>
        <taxon>Pterygota</taxon>
        <taxon>Neoptera</taxon>
        <taxon>Endopterygota</taxon>
        <taxon>Hymenoptera</taxon>
        <taxon>Apocrita</taxon>
        <taxon>Aculeata</taxon>
        <taxon>Formicoidea</taxon>
        <taxon>Formicidae</taxon>
        <taxon>Dorylinae</taxon>
        <taxon>Ooceraea</taxon>
    </lineage>
</organism>
<dbReference type="OrthoDB" id="7552726at2759"/>